<evidence type="ECO:0000313" key="1">
    <source>
        <dbReference type="EMBL" id="KAF2210403.1"/>
    </source>
</evidence>
<evidence type="ECO:0000313" key="2">
    <source>
        <dbReference type="Proteomes" id="UP000799539"/>
    </source>
</evidence>
<dbReference type="EMBL" id="ML992681">
    <property type="protein sequence ID" value="KAF2210403.1"/>
    <property type="molecule type" value="Genomic_DNA"/>
</dbReference>
<protein>
    <submittedName>
        <fullName evidence="1">Uncharacterized protein</fullName>
    </submittedName>
</protein>
<name>A0A6A6FAN4_9PEZI</name>
<keyword evidence="2" id="KW-1185">Reference proteome</keyword>
<reference evidence="1" key="1">
    <citation type="journal article" date="2020" name="Stud. Mycol.">
        <title>101 Dothideomycetes genomes: a test case for predicting lifestyles and emergence of pathogens.</title>
        <authorList>
            <person name="Haridas S."/>
            <person name="Albert R."/>
            <person name="Binder M."/>
            <person name="Bloem J."/>
            <person name="Labutti K."/>
            <person name="Salamov A."/>
            <person name="Andreopoulos B."/>
            <person name="Baker S."/>
            <person name="Barry K."/>
            <person name="Bills G."/>
            <person name="Bluhm B."/>
            <person name="Cannon C."/>
            <person name="Castanera R."/>
            <person name="Culley D."/>
            <person name="Daum C."/>
            <person name="Ezra D."/>
            <person name="Gonzalez J."/>
            <person name="Henrissat B."/>
            <person name="Kuo A."/>
            <person name="Liang C."/>
            <person name="Lipzen A."/>
            <person name="Lutzoni F."/>
            <person name="Magnuson J."/>
            <person name="Mondo S."/>
            <person name="Nolan M."/>
            <person name="Ohm R."/>
            <person name="Pangilinan J."/>
            <person name="Park H.-J."/>
            <person name="Ramirez L."/>
            <person name="Alfaro M."/>
            <person name="Sun H."/>
            <person name="Tritt A."/>
            <person name="Yoshinaga Y."/>
            <person name="Zwiers L.-H."/>
            <person name="Turgeon B."/>
            <person name="Goodwin S."/>
            <person name="Spatafora J."/>
            <person name="Crous P."/>
            <person name="Grigoriev I."/>
        </authorList>
    </citation>
    <scope>NUCLEOTIDE SEQUENCE</scope>
    <source>
        <strain evidence="1">SCOH1-5</strain>
    </source>
</reference>
<sequence length="96" mass="10759">MTSSSTSSRQFVLIPDQGESLNFQSSYSSRVPVDENVSVAVHSYVPQVRSNPLTRASQQSAARRNIRHQINFFQKSSFSTLITSDARQLSHLHHAI</sequence>
<organism evidence="1 2">
    <name type="scientific">Cercospora zeae-maydis SCOH1-5</name>
    <dbReference type="NCBI Taxonomy" id="717836"/>
    <lineage>
        <taxon>Eukaryota</taxon>
        <taxon>Fungi</taxon>
        <taxon>Dikarya</taxon>
        <taxon>Ascomycota</taxon>
        <taxon>Pezizomycotina</taxon>
        <taxon>Dothideomycetes</taxon>
        <taxon>Dothideomycetidae</taxon>
        <taxon>Mycosphaerellales</taxon>
        <taxon>Mycosphaerellaceae</taxon>
        <taxon>Cercospora</taxon>
    </lineage>
</organism>
<gene>
    <name evidence="1" type="ORF">CERZMDRAFT_91164</name>
</gene>
<dbReference type="Proteomes" id="UP000799539">
    <property type="component" value="Unassembled WGS sequence"/>
</dbReference>
<accession>A0A6A6FAN4</accession>
<dbReference type="AlphaFoldDB" id="A0A6A6FAN4"/>
<proteinExistence type="predicted"/>